<dbReference type="SUPFAM" id="SSF51735">
    <property type="entry name" value="NAD(P)-binding Rossmann-fold domains"/>
    <property type="match status" value="1"/>
</dbReference>
<dbReference type="AlphaFoldDB" id="A0A0K8PKL6"/>
<accession>A0A0K8PKL6</accession>
<proteinExistence type="predicted"/>
<dbReference type="EMBL" id="DF968256">
    <property type="protein sequence ID" value="GAP48303.1"/>
    <property type="molecule type" value="Genomic_DNA"/>
</dbReference>
<dbReference type="InterPro" id="IPR036291">
    <property type="entry name" value="NAD(P)-bd_dom_sf"/>
</dbReference>
<dbReference type="RefSeq" id="WP_059417563.1">
    <property type="nucleotide sequence ID" value="NZ_DF968256.1"/>
</dbReference>
<protein>
    <submittedName>
        <fullName evidence="2">Nitroreductase</fullName>
    </submittedName>
</protein>
<reference evidence="2" key="1">
    <citation type="journal article" date="2015" name="Genome Announc.">
        <title>Draft Genome Sequence of Thiostrepton-Producing Streptomyces azureus ATCC 14921.</title>
        <authorList>
            <person name="Sakihara K."/>
            <person name="Maeda J."/>
            <person name="Tashiro K."/>
            <person name="Fujino Y."/>
            <person name="Kuhara S."/>
            <person name="Ohshima T."/>
            <person name="Ogata S."/>
            <person name="Doi K."/>
        </authorList>
    </citation>
    <scope>NUCLEOTIDE SEQUENCE [LARGE SCALE GENOMIC DNA]</scope>
    <source>
        <strain evidence="2">ATCC14921</strain>
    </source>
</reference>
<keyword evidence="3" id="KW-1185">Reference proteome</keyword>
<dbReference type="PATRIC" id="fig|146537.3.peg.3317"/>
<sequence>MWVELAGVEGGRGAGGEQRLGPGPQVLLVGEVQAVEIVHAASRRGVAEVMAFLLSDRVRAVNGAKIPVDGGRNTPSAYGY</sequence>
<gene>
    <name evidence="2" type="ORF">SAZU_3130</name>
</gene>
<organism evidence="2 3">
    <name type="scientific">Streptomyces azureus</name>
    <dbReference type="NCBI Taxonomy" id="146537"/>
    <lineage>
        <taxon>Bacteria</taxon>
        <taxon>Bacillati</taxon>
        <taxon>Actinomycetota</taxon>
        <taxon>Actinomycetes</taxon>
        <taxon>Kitasatosporales</taxon>
        <taxon>Streptomycetaceae</taxon>
        <taxon>Streptomyces</taxon>
    </lineage>
</organism>
<evidence type="ECO:0000256" key="1">
    <source>
        <dbReference type="SAM" id="MobiDB-lite"/>
    </source>
</evidence>
<feature type="compositionally biased region" description="Gly residues" evidence="1">
    <location>
        <begin position="8"/>
        <end position="18"/>
    </location>
</feature>
<evidence type="ECO:0000313" key="3">
    <source>
        <dbReference type="Proteomes" id="UP000053859"/>
    </source>
</evidence>
<dbReference type="Gene3D" id="3.40.50.720">
    <property type="entry name" value="NAD(P)-binding Rossmann-like Domain"/>
    <property type="match status" value="1"/>
</dbReference>
<dbReference type="Proteomes" id="UP000053859">
    <property type="component" value="Unassembled WGS sequence"/>
</dbReference>
<name>A0A0K8PKL6_STRAJ</name>
<evidence type="ECO:0000313" key="2">
    <source>
        <dbReference type="EMBL" id="GAP48303.1"/>
    </source>
</evidence>
<feature type="region of interest" description="Disordered" evidence="1">
    <location>
        <begin position="1"/>
        <end position="22"/>
    </location>
</feature>